<evidence type="ECO:0000313" key="3">
    <source>
        <dbReference type="Proteomes" id="UP000003111"/>
    </source>
</evidence>
<evidence type="ECO:0000313" key="2">
    <source>
        <dbReference type="EMBL" id="EFQ83040.1"/>
    </source>
</evidence>
<organism evidence="2 3">
    <name type="scientific">Aeromicrobium marinum DSM 15272</name>
    <dbReference type="NCBI Taxonomy" id="585531"/>
    <lineage>
        <taxon>Bacteria</taxon>
        <taxon>Bacillati</taxon>
        <taxon>Actinomycetota</taxon>
        <taxon>Actinomycetes</taxon>
        <taxon>Propionibacteriales</taxon>
        <taxon>Nocardioidaceae</taxon>
        <taxon>Aeromicrobium</taxon>
    </lineage>
</organism>
<comment type="caution">
    <text evidence="2">The sequence shown here is derived from an EMBL/GenBank/DDBJ whole genome shotgun (WGS) entry which is preliminary data.</text>
</comment>
<dbReference type="Proteomes" id="UP000003111">
    <property type="component" value="Unassembled WGS sequence"/>
</dbReference>
<gene>
    <name evidence="2" type="ORF">HMPREF0063_12249</name>
</gene>
<evidence type="ECO:0000256" key="1">
    <source>
        <dbReference type="SAM" id="MobiDB-lite"/>
    </source>
</evidence>
<keyword evidence="3" id="KW-1185">Reference proteome</keyword>
<dbReference type="AlphaFoldDB" id="E2SCT7"/>
<reference evidence="2" key="1">
    <citation type="submission" date="2010-08" db="EMBL/GenBank/DDBJ databases">
        <authorList>
            <person name="Muzny D."/>
            <person name="Qin X."/>
            <person name="Buhay C."/>
            <person name="Dugan-Rocha S."/>
            <person name="Ding Y."/>
            <person name="Chen G."/>
            <person name="Hawes A."/>
            <person name="Holder M."/>
            <person name="Jhangiani S."/>
            <person name="Johnson A."/>
            <person name="Khan Z."/>
            <person name="Li Z."/>
            <person name="Liu W."/>
            <person name="Liu X."/>
            <person name="Perez L."/>
            <person name="Shen H."/>
            <person name="Wang Q."/>
            <person name="Watt J."/>
            <person name="Xi L."/>
            <person name="Xin Y."/>
            <person name="Zhou J."/>
            <person name="Deng J."/>
            <person name="Jiang H."/>
            <person name="Liu Y."/>
            <person name="Qu J."/>
            <person name="Song X.-Z."/>
            <person name="Zhang L."/>
            <person name="Villasana D."/>
            <person name="Johnson A."/>
            <person name="Liu J."/>
            <person name="Liyanage D."/>
            <person name="Lorensuhewa L."/>
            <person name="Robinson T."/>
            <person name="Song A."/>
            <person name="Song B.-B."/>
            <person name="Dinh H."/>
            <person name="Thornton R."/>
            <person name="Coyle M."/>
            <person name="Francisco L."/>
            <person name="Jackson L."/>
            <person name="Javaid M."/>
            <person name="Korchina V."/>
            <person name="Kovar C."/>
            <person name="Mata R."/>
            <person name="Mathew T."/>
            <person name="Ngo R."/>
            <person name="Nguyen L."/>
            <person name="Nguyen N."/>
            <person name="Okwuonu G."/>
            <person name="Ongeri F."/>
            <person name="Pham C."/>
            <person name="Simmons D."/>
            <person name="Wilczek-Boney K."/>
            <person name="Hale W."/>
            <person name="Jakkamsetti A."/>
            <person name="Pham P."/>
            <person name="Ruth R."/>
            <person name="San Lucas F."/>
            <person name="Warren J."/>
            <person name="Zhang J."/>
            <person name="Zhao Z."/>
            <person name="Zhou C."/>
            <person name="Zhu D."/>
            <person name="Lee S."/>
            <person name="Bess C."/>
            <person name="Blankenburg K."/>
            <person name="Forbes L."/>
            <person name="Fu Q."/>
            <person name="Gubbala S."/>
            <person name="Hirani K."/>
            <person name="Jayaseelan J.C."/>
            <person name="Lara F."/>
            <person name="Munidasa M."/>
            <person name="Palculict T."/>
            <person name="Patil S."/>
            <person name="Pu L.-L."/>
            <person name="Saada N."/>
            <person name="Tang L."/>
            <person name="Weissenberger G."/>
            <person name="Zhu Y."/>
            <person name="Hemphill L."/>
            <person name="Shang Y."/>
            <person name="Youmans B."/>
            <person name="Ayvaz T."/>
            <person name="Ross M."/>
            <person name="Santibanez J."/>
            <person name="Aqrawi P."/>
            <person name="Gross S."/>
            <person name="Joshi V."/>
            <person name="Fowler G."/>
            <person name="Nazareth L."/>
            <person name="Reid J."/>
            <person name="Worley K."/>
            <person name="Petrosino J."/>
            <person name="Highlander S."/>
            <person name="Gibbs R."/>
        </authorList>
    </citation>
    <scope>NUCLEOTIDE SEQUENCE [LARGE SCALE GENOMIC DNA]</scope>
    <source>
        <strain evidence="2">DSM 15272</strain>
    </source>
</reference>
<accession>E2SCT7</accession>
<feature type="region of interest" description="Disordered" evidence="1">
    <location>
        <begin position="1"/>
        <end position="34"/>
    </location>
</feature>
<dbReference type="HOGENOM" id="CLU_3148604_0_0_11"/>
<proteinExistence type="predicted"/>
<sequence>MVGNDGLGHASRVEQGRVRPPWCSAHRGNGPVTREYSDDIVRLRRSST</sequence>
<name>E2SCT7_9ACTN</name>
<dbReference type="EMBL" id="ACLF03000006">
    <property type="protein sequence ID" value="EFQ83040.1"/>
    <property type="molecule type" value="Genomic_DNA"/>
</dbReference>
<protein>
    <submittedName>
        <fullName evidence="2">Uncharacterized protein</fullName>
    </submittedName>
</protein>